<accession>B5CYW6</accession>
<gene>
    <name evidence="2" type="ORF">BACPLE_01923</name>
</gene>
<dbReference type="HOGENOM" id="CLU_095221_0_0_10"/>
<evidence type="ECO:0000313" key="2">
    <source>
        <dbReference type="EMBL" id="EDY95647.1"/>
    </source>
</evidence>
<feature type="signal peptide" evidence="1">
    <location>
        <begin position="1"/>
        <end position="29"/>
    </location>
</feature>
<organism evidence="2 3">
    <name type="scientific">Phocaeicola plebeius (strain DSM 17135 / JCM 12973 / CCUG 54634 / M2)</name>
    <name type="common">Bacteroides plebeius</name>
    <dbReference type="NCBI Taxonomy" id="484018"/>
    <lineage>
        <taxon>Bacteria</taxon>
        <taxon>Pseudomonadati</taxon>
        <taxon>Bacteroidota</taxon>
        <taxon>Bacteroidia</taxon>
        <taxon>Bacteroidales</taxon>
        <taxon>Bacteroidaceae</taxon>
        <taxon>Phocaeicola</taxon>
    </lineage>
</organism>
<dbReference type="EMBL" id="ABQC02000019">
    <property type="protein sequence ID" value="EDY95647.1"/>
    <property type="molecule type" value="Genomic_DNA"/>
</dbReference>
<reference evidence="2 3" key="1">
    <citation type="submission" date="2008-08" db="EMBL/GenBank/DDBJ databases">
        <title>Draft genome sequence of Bacteroides plebeius (DSM 17135).</title>
        <authorList>
            <person name="Sudarsanam P."/>
            <person name="Ley R."/>
            <person name="Guruge J."/>
            <person name="Turnbaugh P.J."/>
            <person name="Mahowald M."/>
            <person name="Liep D."/>
            <person name="Gordon J."/>
        </authorList>
    </citation>
    <scope>NUCLEOTIDE SEQUENCE [LARGE SCALE GENOMIC DNA]</scope>
    <source>
        <strain evidence="3">DSM 17135 / JCM 12973 / M2</strain>
    </source>
</reference>
<dbReference type="InterPro" id="IPR010344">
    <property type="entry name" value="YbjH"/>
</dbReference>
<evidence type="ECO:0000313" key="3">
    <source>
        <dbReference type="Proteomes" id="UP000003452"/>
    </source>
</evidence>
<dbReference type="AlphaFoldDB" id="B5CYW6"/>
<reference evidence="2 3" key="2">
    <citation type="submission" date="2008-08" db="EMBL/GenBank/DDBJ databases">
        <authorList>
            <person name="Fulton L."/>
            <person name="Clifton S."/>
            <person name="Fulton B."/>
            <person name="Xu J."/>
            <person name="Minx P."/>
            <person name="Pepin K.H."/>
            <person name="Johnson M."/>
            <person name="Thiruvilangam P."/>
            <person name="Bhonagiri V."/>
            <person name="Nash W.E."/>
            <person name="Mardis E.R."/>
            <person name="Wilson R.K."/>
        </authorList>
    </citation>
    <scope>NUCLEOTIDE SEQUENCE [LARGE SCALE GENOMIC DNA]</scope>
    <source>
        <strain evidence="3">DSM 17135 / JCM 12973 / M2</strain>
    </source>
</reference>
<evidence type="ECO:0000256" key="1">
    <source>
        <dbReference type="SAM" id="SignalP"/>
    </source>
</evidence>
<name>B5CYW6_PHOPM</name>
<protein>
    <recommendedName>
        <fullName evidence="4">YjbH domain-containing protein</fullName>
    </recommendedName>
</protein>
<dbReference type="Proteomes" id="UP000003452">
    <property type="component" value="Unassembled WGS sequence"/>
</dbReference>
<comment type="caution">
    <text evidence="2">The sequence shown here is derived from an EMBL/GenBank/DDBJ whole genome shotgun (WGS) entry which is preliminary data.</text>
</comment>
<keyword evidence="1" id="KW-0732">Signal</keyword>
<evidence type="ECO:0008006" key="4">
    <source>
        <dbReference type="Google" id="ProtNLM"/>
    </source>
</evidence>
<sequence length="241" mass="27265">MARRTIKSLGFLLIMGVALSVFTPQKVQAQYTIGVTGLLNAPSAEMNETGRFMIGGNFLPEHLNPFDYHTGNYFVNITFFSFLELTYRETLLKRSYMTAKPKYNQQDRSVSIKLQPLKEGKWWPAVAVGVNDPARDLGNNYYRSIYGAVTKHFLFAGHELGVTAGYQGWTSKWNMLRNGVFGGITYRPSFCPQLCLIAEYDTREFNLGITARLWNRVSLCAFTGGFECIAGGLRYECTLFH</sequence>
<proteinExistence type="predicted"/>
<dbReference type="eggNOG" id="ENOG50335RI">
    <property type="taxonomic scope" value="Bacteria"/>
</dbReference>
<feature type="chain" id="PRO_5002828951" description="YjbH domain-containing protein" evidence="1">
    <location>
        <begin position="30"/>
        <end position="241"/>
    </location>
</feature>
<dbReference type="Pfam" id="PF06082">
    <property type="entry name" value="YjbH"/>
    <property type="match status" value="1"/>
</dbReference>